<dbReference type="SFLD" id="SFLDG01148">
    <property type="entry name" value="Xi_(cytGST)"/>
    <property type="match status" value="1"/>
</dbReference>
<dbReference type="SUPFAM" id="SSF47616">
    <property type="entry name" value="GST C-terminal domain-like"/>
    <property type="match status" value="1"/>
</dbReference>
<sequence>MGLLIDGRWHDQWYDTDNNGGAFKRQASQFREQITSDGKYQPQSGRYHLYVSLACPWAHRALIMRELKGLTSHISISIVSPDMLDRGWSFLPYPGSTGDTLYGHQYLSEIYVREQADITTRVTVPVLWDKHTQSIVNNESADILRILNSAFNTLTGNTDDYYPDALKAEIDEVNEWVYHDINNGVYKAGFATEQAVYEEAVYKLFAALDKVEARLAQHRFLVGNNLTEADIRLFTTLVRFDPVYHGHFKCNLKQIKDYPAIYDYMRRIYRLPGIAGTTNLDHIKRHYYYSHTMINPTQVVPVGPAYSLWK</sequence>
<dbReference type="PANTHER" id="PTHR32419">
    <property type="entry name" value="GLUTATHIONYL-HYDROQUINONE REDUCTASE"/>
    <property type="match status" value="1"/>
</dbReference>
<dbReference type="SFLD" id="SFLDG01206">
    <property type="entry name" value="Xi.1"/>
    <property type="match status" value="1"/>
</dbReference>
<feature type="domain" description="GST C-terminal" evidence="1">
    <location>
        <begin position="163"/>
        <end position="290"/>
    </location>
</feature>
<dbReference type="InterPro" id="IPR016639">
    <property type="entry name" value="GST_Omega/GSH"/>
</dbReference>
<dbReference type="EMBL" id="JAQQXP010000001">
    <property type="protein sequence ID" value="MDC8830943.1"/>
    <property type="molecule type" value="Genomic_DNA"/>
</dbReference>
<dbReference type="Pfam" id="PF13409">
    <property type="entry name" value="GST_N_2"/>
    <property type="match status" value="1"/>
</dbReference>
<evidence type="ECO:0000313" key="2">
    <source>
        <dbReference type="EMBL" id="MDC8830943.1"/>
    </source>
</evidence>
<dbReference type="InterPro" id="IPR047047">
    <property type="entry name" value="GST_Omega-like_C"/>
</dbReference>
<accession>A0ABT5L1M4</accession>
<keyword evidence="3" id="KW-1185">Reference proteome</keyword>
<comment type="caution">
    <text evidence="2">The sequence shown here is derived from an EMBL/GenBank/DDBJ whole genome shotgun (WGS) entry which is preliminary data.</text>
</comment>
<reference evidence="2 3" key="1">
    <citation type="submission" date="2022-10" db="EMBL/GenBank/DDBJ databases">
        <title>Alteromonas sp. chi3 Genome sequencing.</title>
        <authorList>
            <person name="Park S."/>
        </authorList>
    </citation>
    <scope>NUCLEOTIDE SEQUENCE [LARGE SCALE GENOMIC DNA]</scope>
    <source>
        <strain evidence="3">chi3</strain>
    </source>
</reference>
<proteinExistence type="predicted"/>
<dbReference type="Gene3D" id="1.20.1050.10">
    <property type="match status" value="1"/>
</dbReference>
<name>A0ABT5L1M4_9ALTE</name>
<protein>
    <submittedName>
        <fullName evidence="2">Glutathione S-transferase family protein</fullName>
    </submittedName>
</protein>
<dbReference type="Pfam" id="PF13410">
    <property type="entry name" value="GST_C_2"/>
    <property type="match status" value="1"/>
</dbReference>
<dbReference type="InterPro" id="IPR040079">
    <property type="entry name" value="Glutathione_S-Trfase"/>
</dbReference>
<dbReference type="InterPro" id="IPR004045">
    <property type="entry name" value="Glutathione_S-Trfase_N"/>
</dbReference>
<dbReference type="InterPro" id="IPR036282">
    <property type="entry name" value="Glutathione-S-Trfase_C_sf"/>
</dbReference>
<dbReference type="Gene3D" id="3.40.30.10">
    <property type="entry name" value="Glutaredoxin"/>
    <property type="match status" value="1"/>
</dbReference>
<dbReference type="Proteomes" id="UP001218788">
    <property type="component" value="Unassembled WGS sequence"/>
</dbReference>
<dbReference type="PROSITE" id="PS50405">
    <property type="entry name" value="GST_CTER"/>
    <property type="match status" value="1"/>
</dbReference>
<gene>
    <name evidence="2" type="ORF">OIK42_09235</name>
</gene>
<dbReference type="SFLD" id="SFLDS00019">
    <property type="entry name" value="Glutathione_Transferase_(cytos"/>
    <property type="match status" value="1"/>
</dbReference>
<dbReference type="PIRSF" id="PIRSF015753">
    <property type="entry name" value="GST"/>
    <property type="match status" value="1"/>
</dbReference>
<organism evidence="2 3">
    <name type="scientific">Alteromonas gilva</name>
    <dbReference type="NCBI Taxonomy" id="2987522"/>
    <lineage>
        <taxon>Bacteria</taxon>
        <taxon>Pseudomonadati</taxon>
        <taxon>Pseudomonadota</taxon>
        <taxon>Gammaproteobacteria</taxon>
        <taxon>Alteromonadales</taxon>
        <taxon>Alteromonadaceae</taxon>
        <taxon>Alteromonas/Salinimonas group</taxon>
        <taxon>Alteromonas</taxon>
    </lineage>
</organism>
<dbReference type="CDD" id="cd03190">
    <property type="entry name" value="GST_C_Omega_like"/>
    <property type="match status" value="1"/>
</dbReference>
<dbReference type="PANTHER" id="PTHR32419:SF6">
    <property type="entry name" value="GLUTATHIONE S-TRANSFERASE OMEGA-LIKE 1-RELATED"/>
    <property type="match status" value="1"/>
</dbReference>
<dbReference type="SUPFAM" id="SSF52833">
    <property type="entry name" value="Thioredoxin-like"/>
    <property type="match status" value="1"/>
</dbReference>
<evidence type="ECO:0000259" key="1">
    <source>
        <dbReference type="PROSITE" id="PS50405"/>
    </source>
</evidence>
<dbReference type="InterPro" id="IPR036249">
    <property type="entry name" value="Thioredoxin-like_sf"/>
</dbReference>
<dbReference type="RefSeq" id="WP_273639940.1">
    <property type="nucleotide sequence ID" value="NZ_JAQQXP010000001.1"/>
</dbReference>
<evidence type="ECO:0000313" key="3">
    <source>
        <dbReference type="Proteomes" id="UP001218788"/>
    </source>
</evidence>
<dbReference type="InterPro" id="IPR010987">
    <property type="entry name" value="Glutathione-S-Trfase_C-like"/>
</dbReference>